<reference evidence="2" key="1">
    <citation type="submission" date="2025-08" db="UniProtKB">
        <authorList>
            <consortium name="Ensembl"/>
        </authorList>
    </citation>
    <scope>IDENTIFICATION</scope>
</reference>
<evidence type="ECO:0000313" key="2">
    <source>
        <dbReference type="Ensembl" id="ENSBOBP00000021494.1"/>
    </source>
</evidence>
<dbReference type="Ensembl" id="ENSBOBT00000021981.1">
    <property type="protein sequence ID" value="ENSBOBP00000021494.1"/>
    <property type="gene ID" value="ENSBOBG00000013039.1"/>
</dbReference>
<name>A0A8C0FM46_BUBBB</name>
<reference evidence="2" key="2">
    <citation type="submission" date="2025-09" db="UniProtKB">
        <authorList>
            <consortium name="Ensembl"/>
        </authorList>
    </citation>
    <scope>IDENTIFICATION</scope>
</reference>
<proteinExistence type="predicted"/>
<feature type="region of interest" description="Disordered" evidence="1">
    <location>
        <begin position="13"/>
        <end position="57"/>
    </location>
</feature>
<evidence type="ECO:0000313" key="3">
    <source>
        <dbReference type="Proteomes" id="UP000694567"/>
    </source>
</evidence>
<dbReference type="Proteomes" id="UP000694567">
    <property type="component" value="Unplaced"/>
</dbReference>
<organism evidence="2 3">
    <name type="scientific">Bubo bubo</name>
    <name type="common">Eurasian eagle-owl</name>
    <name type="synonym">Strix bubo</name>
    <dbReference type="NCBI Taxonomy" id="30461"/>
    <lineage>
        <taxon>Eukaryota</taxon>
        <taxon>Metazoa</taxon>
        <taxon>Chordata</taxon>
        <taxon>Craniata</taxon>
        <taxon>Vertebrata</taxon>
        <taxon>Euteleostomi</taxon>
        <taxon>Archelosauria</taxon>
        <taxon>Archosauria</taxon>
        <taxon>Dinosauria</taxon>
        <taxon>Saurischia</taxon>
        <taxon>Theropoda</taxon>
        <taxon>Coelurosauria</taxon>
        <taxon>Aves</taxon>
        <taxon>Neognathae</taxon>
        <taxon>Neoaves</taxon>
        <taxon>Telluraves</taxon>
        <taxon>Strigiformes</taxon>
        <taxon>Strigidae</taxon>
        <taxon>Bubo</taxon>
    </lineage>
</organism>
<protein>
    <submittedName>
        <fullName evidence="2">Uncharacterized protein</fullName>
    </submittedName>
</protein>
<sequence length="57" mass="6208">MFVDMAMLVESQVRAGGDLDPSRLGVKDLHKAPSETPDPIDPSLPPEKQSLRDHGII</sequence>
<evidence type="ECO:0000256" key="1">
    <source>
        <dbReference type="SAM" id="MobiDB-lite"/>
    </source>
</evidence>
<accession>A0A8C0FM46</accession>
<dbReference type="AlphaFoldDB" id="A0A8C0FM46"/>
<keyword evidence="3" id="KW-1185">Reference proteome</keyword>